<sequence length="566" mass="62287">MKVKTKLGLSFLTIILFTVAISTTGIMSLKKIGTNADNMYNNSLQSVQIIGDIEKSLLRIKSDVVELVDERDASASDKQALEKDIQLNTEKDNQSIAALEKLPMIPSEKEIWTTFKSQLEQYRTMREDVIKLVDAGNYDEAAKSYEQLKTVRDAMMTNLDKLVTMNDEIAKTQNENNHSVFVKSSNIMLSITVLGILFAAVLAFIISKRIHASLIRIVHFSESLANFDLSNSFKEDMKDEFGQAGTSLIKAQENIKELIKAIMDNSQNMSAASEELSATVEELTAKAENIDNAVLSIVAGTQETSASAEEITASVEEVDSSINELSSKAMEGSNNSLKSKDRATEASNKGTEAIKEVRSLYAEKKNNMLKAIEEGKVVDNVKIMADTIASISEQTNLLALNANIEAARAGEQGRGFSVVAEEVRKLAEQSSAAVTGIQDTIVKVQDAFKNLSEYSNDVLKFINENVEPQFVDFENMGKQYYSDSEFVSKMSEEIASMSEELTATVDQVSEAVQTMALTSQKSSEHTETIAESIDETTKAIEQIATTAQEQAELAQKLNELVLKFKL</sequence>
<dbReference type="InterPro" id="IPR003660">
    <property type="entry name" value="HAMP_dom"/>
</dbReference>
<reference evidence="8 9" key="1">
    <citation type="journal article" date="2024" name="Int. J. Syst. Evol. Microbiol.">
        <title>Clostridium omnivorum sp. nov., isolated from anoxic soil under the treatment of reductive soil disinfestation.</title>
        <authorList>
            <person name="Ueki A."/>
            <person name="Tonouchi A."/>
            <person name="Kaku N."/>
            <person name="Honma S."/>
            <person name="Ueki K."/>
        </authorList>
    </citation>
    <scope>NUCLEOTIDE SEQUENCE [LARGE SCALE GENOMIC DNA]</scope>
    <source>
        <strain evidence="8 9">E14</strain>
    </source>
</reference>
<feature type="compositionally biased region" description="Polar residues" evidence="4">
    <location>
        <begin position="328"/>
        <end position="337"/>
    </location>
</feature>
<name>A0ABQ5N601_9CLOT</name>
<dbReference type="InterPro" id="IPR024478">
    <property type="entry name" value="HlyB_4HB_MCP"/>
</dbReference>
<feature type="domain" description="Methyl-accepting transducer" evidence="6">
    <location>
        <begin position="279"/>
        <end position="530"/>
    </location>
</feature>
<feature type="region of interest" description="Disordered" evidence="4">
    <location>
        <begin position="328"/>
        <end position="348"/>
    </location>
</feature>
<evidence type="ECO:0000256" key="5">
    <source>
        <dbReference type="SAM" id="Phobius"/>
    </source>
</evidence>
<protein>
    <submittedName>
        <fullName evidence="8">Methyl-accepting chemotaxis protein</fullName>
    </submittedName>
</protein>
<evidence type="ECO:0000313" key="9">
    <source>
        <dbReference type="Proteomes" id="UP001208567"/>
    </source>
</evidence>
<keyword evidence="5" id="KW-0812">Transmembrane</keyword>
<keyword evidence="9" id="KW-1185">Reference proteome</keyword>
<dbReference type="PROSITE" id="PS50885">
    <property type="entry name" value="HAMP"/>
    <property type="match status" value="1"/>
</dbReference>
<feature type="domain" description="HAMP" evidence="7">
    <location>
        <begin position="208"/>
        <end position="260"/>
    </location>
</feature>
<evidence type="ECO:0000313" key="8">
    <source>
        <dbReference type="EMBL" id="GLC30637.1"/>
    </source>
</evidence>
<dbReference type="PANTHER" id="PTHR32089">
    <property type="entry name" value="METHYL-ACCEPTING CHEMOTAXIS PROTEIN MCPB"/>
    <property type="match status" value="1"/>
</dbReference>
<dbReference type="InterPro" id="IPR004089">
    <property type="entry name" value="MCPsignal_dom"/>
</dbReference>
<keyword evidence="5" id="KW-0472">Membrane</keyword>
<dbReference type="PANTHER" id="PTHR32089:SF112">
    <property type="entry name" value="LYSOZYME-LIKE PROTEIN-RELATED"/>
    <property type="match status" value="1"/>
</dbReference>
<comment type="similarity">
    <text evidence="2">Belongs to the methyl-accepting chemotaxis (MCP) protein family.</text>
</comment>
<feature type="transmembrane region" description="Helical" evidence="5">
    <location>
        <begin position="187"/>
        <end position="206"/>
    </location>
</feature>
<evidence type="ECO:0000259" key="7">
    <source>
        <dbReference type="PROSITE" id="PS50885"/>
    </source>
</evidence>
<evidence type="ECO:0000259" key="6">
    <source>
        <dbReference type="PROSITE" id="PS50111"/>
    </source>
</evidence>
<dbReference type="SMART" id="SM00283">
    <property type="entry name" value="MA"/>
    <property type="match status" value="1"/>
</dbReference>
<evidence type="ECO:0000256" key="4">
    <source>
        <dbReference type="SAM" id="MobiDB-lite"/>
    </source>
</evidence>
<evidence type="ECO:0000256" key="2">
    <source>
        <dbReference type="ARBA" id="ARBA00029447"/>
    </source>
</evidence>
<dbReference type="Proteomes" id="UP001208567">
    <property type="component" value="Unassembled WGS sequence"/>
</dbReference>
<dbReference type="Pfam" id="PF00015">
    <property type="entry name" value="MCPsignal"/>
    <property type="match status" value="1"/>
</dbReference>
<organism evidence="8 9">
    <name type="scientific">Clostridium omnivorum</name>
    <dbReference type="NCBI Taxonomy" id="1604902"/>
    <lineage>
        <taxon>Bacteria</taxon>
        <taxon>Bacillati</taxon>
        <taxon>Bacillota</taxon>
        <taxon>Clostridia</taxon>
        <taxon>Eubacteriales</taxon>
        <taxon>Clostridiaceae</taxon>
        <taxon>Clostridium</taxon>
    </lineage>
</organism>
<keyword evidence="1 3" id="KW-0807">Transducer</keyword>
<proteinExistence type="inferred from homology"/>
<keyword evidence="5" id="KW-1133">Transmembrane helix</keyword>
<dbReference type="PROSITE" id="PS50111">
    <property type="entry name" value="CHEMOTAXIS_TRANSDUC_2"/>
    <property type="match status" value="1"/>
</dbReference>
<evidence type="ECO:0000256" key="3">
    <source>
        <dbReference type="PROSITE-ProRule" id="PRU00284"/>
    </source>
</evidence>
<comment type="caution">
    <text evidence="8">The sequence shown here is derived from an EMBL/GenBank/DDBJ whole genome shotgun (WGS) entry which is preliminary data.</text>
</comment>
<accession>A0ABQ5N601</accession>
<dbReference type="RefSeq" id="WP_264849910.1">
    <property type="nucleotide sequence ID" value="NZ_BRXR01000001.1"/>
</dbReference>
<dbReference type="Pfam" id="PF12729">
    <property type="entry name" value="4HB_MCP_1"/>
    <property type="match status" value="1"/>
</dbReference>
<dbReference type="EMBL" id="BRXR01000001">
    <property type="protein sequence ID" value="GLC30637.1"/>
    <property type="molecule type" value="Genomic_DNA"/>
</dbReference>
<dbReference type="Gene3D" id="1.10.287.950">
    <property type="entry name" value="Methyl-accepting chemotaxis protein"/>
    <property type="match status" value="1"/>
</dbReference>
<evidence type="ECO:0000256" key="1">
    <source>
        <dbReference type="ARBA" id="ARBA00023224"/>
    </source>
</evidence>
<dbReference type="SUPFAM" id="SSF58104">
    <property type="entry name" value="Methyl-accepting chemotaxis protein (MCP) signaling domain"/>
    <property type="match status" value="1"/>
</dbReference>
<gene>
    <name evidence="8" type="ORF">bsdE14_20470</name>
</gene>